<evidence type="ECO:0000313" key="3">
    <source>
        <dbReference type="EMBL" id="KAF2638750.1"/>
    </source>
</evidence>
<gene>
    <name evidence="3" type="ORF">P280DRAFT_491252</name>
</gene>
<dbReference type="CDD" id="cd05911">
    <property type="entry name" value="Firefly_Luc_like"/>
    <property type="match status" value="1"/>
</dbReference>
<name>A0A6A6RTQ7_9PLEO</name>
<dbReference type="EMBL" id="MU006788">
    <property type="protein sequence ID" value="KAF2638750.1"/>
    <property type="molecule type" value="Genomic_DNA"/>
</dbReference>
<evidence type="ECO:0000259" key="1">
    <source>
        <dbReference type="Pfam" id="PF00501"/>
    </source>
</evidence>
<dbReference type="InterPro" id="IPR000873">
    <property type="entry name" value="AMP-dep_synth/lig_dom"/>
</dbReference>
<protein>
    <submittedName>
        <fullName evidence="3">Acetyl-CoA synthetase-like protein</fullName>
    </submittedName>
</protein>
<dbReference type="Pfam" id="PF13193">
    <property type="entry name" value="AMP-binding_C"/>
    <property type="match status" value="1"/>
</dbReference>
<dbReference type="Pfam" id="PF00501">
    <property type="entry name" value="AMP-binding"/>
    <property type="match status" value="1"/>
</dbReference>
<proteinExistence type="predicted"/>
<feature type="domain" description="AMP-binding enzyme C-terminal" evidence="2">
    <location>
        <begin position="452"/>
        <end position="529"/>
    </location>
</feature>
<evidence type="ECO:0000259" key="2">
    <source>
        <dbReference type="Pfam" id="PF13193"/>
    </source>
</evidence>
<dbReference type="InterPro" id="IPR045851">
    <property type="entry name" value="AMP-bd_C_sf"/>
</dbReference>
<dbReference type="OrthoDB" id="6509636at2759"/>
<dbReference type="SUPFAM" id="SSF56801">
    <property type="entry name" value="Acetyl-CoA synthetase-like"/>
    <property type="match status" value="1"/>
</dbReference>
<organism evidence="3 4">
    <name type="scientific">Massarina eburnea CBS 473.64</name>
    <dbReference type="NCBI Taxonomy" id="1395130"/>
    <lineage>
        <taxon>Eukaryota</taxon>
        <taxon>Fungi</taxon>
        <taxon>Dikarya</taxon>
        <taxon>Ascomycota</taxon>
        <taxon>Pezizomycotina</taxon>
        <taxon>Dothideomycetes</taxon>
        <taxon>Pleosporomycetidae</taxon>
        <taxon>Pleosporales</taxon>
        <taxon>Massarineae</taxon>
        <taxon>Massarinaceae</taxon>
        <taxon>Massarina</taxon>
    </lineage>
</organism>
<evidence type="ECO:0000313" key="4">
    <source>
        <dbReference type="Proteomes" id="UP000799753"/>
    </source>
</evidence>
<dbReference type="InterPro" id="IPR025110">
    <property type="entry name" value="AMP-bd_C"/>
</dbReference>
<dbReference type="Gene3D" id="3.40.50.12780">
    <property type="entry name" value="N-terminal domain of ligase-like"/>
    <property type="match status" value="1"/>
</dbReference>
<dbReference type="InterPro" id="IPR042099">
    <property type="entry name" value="ANL_N_sf"/>
</dbReference>
<dbReference type="GO" id="GO:0016405">
    <property type="term" value="F:CoA-ligase activity"/>
    <property type="evidence" value="ECO:0007669"/>
    <property type="project" value="TreeGrafter"/>
</dbReference>
<accession>A0A6A6RTQ7</accession>
<dbReference type="InterPro" id="IPR020845">
    <property type="entry name" value="AMP-binding_CS"/>
</dbReference>
<keyword evidence="4" id="KW-1185">Reference proteome</keyword>
<dbReference type="Gene3D" id="3.30.300.30">
    <property type="match status" value="1"/>
</dbReference>
<dbReference type="AlphaFoldDB" id="A0A6A6RTQ7"/>
<dbReference type="PANTHER" id="PTHR24096">
    <property type="entry name" value="LONG-CHAIN-FATTY-ACID--COA LIGASE"/>
    <property type="match status" value="1"/>
</dbReference>
<dbReference type="Proteomes" id="UP000799753">
    <property type="component" value="Unassembled WGS sequence"/>
</dbReference>
<dbReference type="PROSITE" id="PS00455">
    <property type="entry name" value="AMP_BINDING"/>
    <property type="match status" value="1"/>
</dbReference>
<feature type="domain" description="AMP-dependent synthetase/ligase" evidence="1">
    <location>
        <begin position="33"/>
        <end position="402"/>
    </location>
</feature>
<dbReference type="PANTHER" id="PTHR24096:SF194">
    <property type="entry name" value="AMP-DEPENDENT SYNTHETASE_LIGASE DOMAIN-CONTAINING PROTEIN"/>
    <property type="match status" value="1"/>
</dbReference>
<sequence length="588" mass="65564">MPLSSPFPDLKIPKCNLLEYLFPKGQAPTETPIWIDARDTNHHLTPKTLLQWSKRLALGLDRLGSKQGEVVMIFTPNHIFVPVAYLGIVGSKRVFSGANPAYTVSEMVHQITNTEAQYILAHPTLAKTALTAARRAGLPEGRISLFSDTVNTSTADSRDWREWLPSPAEADAYSFPPLSEEDATKTIATVNYSSGTTGLPKGVEVSHYNLIANLDQTIYMRYLKKPWDHTNHPREVWLGFLPLYHAYAQLYTIAMAQKLQIPVYIMKQFHYEEFLSAIQVYRVTHLQVAPPIMIMLSKRAETKKYDLSSITDILCGSAPLSKELQTEISKKLDCEIVQGWGMTEVTCGAIHVPGGTLDDSGSVGQLDPNCECKLLDDEGNEVPDGQPGELYVRGPNICLGYWRNPQATKETLSPDGWLRSGDIAVCRNSWFWIVDRKKELIKVNGLQVAPAELEAVLLECDPVADAAVVGITLDEQEWPRAYVTLKDEHKGTIAETHIHDYMKEKVAKHKQLVGGIMFVDEVPKLLSGKIKRALVKQWAKRDAERMGGMLMHGHRLTDARVYFSASTTAAKTYPKNALPSLGRVGMDQ</sequence>
<reference evidence="3" key="1">
    <citation type="journal article" date="2020" name="Stud. Mycol.">
        <title>101 Dothideomycetes genomes: a test case for predicting lifestyles and emergence of pathogens.</title>
        <authorList>
            <person name="Haridas S."/>
            <person name="Albert R."/>
            <person name="Binder M."/>
            <person name="Bloem J."/>
            <person name="Labutti K."/>
            <person name="Salamov A."/>
            <person name="Andreopoulos B."/>
            <person name="Baker S."/>
            <person name="Barry K."/>
            <person name="Bills G."/>
            <person name="Bluhm B."/>
            <person name="Cannon C."/>
            <person name="Castanera R."/>
            <person name="Culley D."/>
            <person name="Daum C."/>
            <person name="Ezra D."/>
            <person name="Gonzalez J."/>
            <person name="Henrissat B."/>
            <person name="Kuo A."/>
            <person name="Liang C."/>
            <person name="Lipzen A."/>
            <person name="Lutzoni F."/>
            <person name="Magnuson J."/>
            <person name="Mondo S."/>
            <person name="Nolan M."/>
            <person name="Ohm R."/>
            <person name="Pangilinan J."/>
            <person name="Park H.-J."/>
            <person name="Ramirez L."/>
            <person name="Alfaro M."/>
            <person name="Sun H."/>
            <person name="Tritt A."/>
            <person name="Yoshinaga Y."/>
            <person name="Zwiers L.-H."/>
            <person name="Turgeon B."/>
            <person name="Goodwin S."/>
            <person name="Spatafora J."/>
            <person name="Crous P."/>
            <person name="Grigoriev I."/>
        </authorList>
    </citation>
    <scope>NUCLEOTIDE SEQUENCE</scope>
    <source>
        <strain evidence="3">CBS 473.64</strain>
    </source>
</reference>